<name>G7DT40_MIXOS</name>
<feature type="domain" description="Tim10-like" evidence="6">
    <location>
        <begin position="18"/>
        <end position="80"/>
    </location>
</feature>
<protein>
    <recommendedName>
        <fullName evidence="5">Mitochondrial import inner membrane translocase subunit</fullName>
    </recommendedName>
</protein>
<evidence type="ECO:0000259" key="6">
    <source>
        <dbReference type="Pfam" id="PF02953"/>
    </source>
</evidence>
<sequence>MAAAKEFDEATQRELQSFIEQQQAQARVQQSIHTFNDMCWTKCITGTPSNRFSSKEEQCLVNCVDRFLDSSLFIVKRLEEQRNAAGQ</sequence>
<dbReference type="STRING" id="764103.G7DT40"/>
<comment type="caution">
    <text evidence="7">The sequence shown here is derived from an EMBL/GenBank/DDBJ whole genome shotgun (WGS) entry which is preliminary data.</text>
</comment>
<evidence type="ECO:0000313" key="8">
    <source>
        <dbReference type="Proteomes" id="UP000009131"/>
    </source>
</evidence>
<keyword evidence="5" id="KW-0496">Mitochondrion</keyword>
<dbReference type="Gene3D" id="1.10.287.810">
    <property type="entry name" value="Mitochondrial import inner membrane translocase subunit tim13 like domains"/>
    <property type="match status" value="1"/>
</dbReference>
<comment type="subcellular location">
    <subcellularLocation>
        <location evidence="5">Mitochondrion inner membrane</location>
        <topology evidence="5">Peripheral membrane protein</topology>
        <orientation evidence="5">Intermembrane side</orientation>
    </subcellularLocation>
</comment>
<dbReference type="InterPro" id="IPR035427">
    <property type="entry name" value="Tim10-like_dom_sf"/>
</dbReference>
<evidence type="ECO:0000256" key="5">
    <source>
        <dbReference type="RuleBase" id="RU367043"/>
    </source>
</evidence>
<evidence type="ECO:0000256" key="4">
    <source>
        <dbReference type="ARBA" id="ARBA00023010"/>
    </source>
</evidence>
<evidence type="ECO:0000313" key="7">
    <source>
        <dbReference type="EMBL" id="GAA93919.1"/>
    </source>
</evidence>
<keyword evidence="3 5" id="KW-0653">Protein transport</keyword>
<dbReference type="Proteomes" id="UP000009131">
    <property type="component" value="Unassembled WGS sequence"/>
</dbReference>
<comment type="similarity">
    <text evidence="1 5">Belongs to the small Tim family.</text>
</comment>
<comment type="domain">
    <text evidence="5">The twin CX3C motif contains 4 conserved Cys residues that form 2 disulfide bonds in the mitochondrial intermembrane space.</text>
</comment>
<keyword evidence="5" id="KW-1015">Disulfide bond</keyword>
<keyword evidence="5" id="KW-0143">Chaperone</keyword>
<evidence type="ECO:0000256" key="1">
    <source>
        <dbReference type="ARBA" id="ARBA00006720"/>
    </source>
</evidence>
<keyword evidence="4 5" id="KW-0811">Translocation</keyword>
<dbReference type="SUPFAM" id="SSF144122">
    <property type="entry name" value="Tim10-like"/>
    <property type="match status" value="1"/>
</dbReference>
<dbReference type="RefSeq" id="XP_014571330.1">
    <property type="nucleotide sequence ID" value="XM_014715844.1"/>
</dbReference>
<dbReference type="FunCoup" id="G7DT40">
    <property type="interactions" value="114"/>
</dbReference>
<gene>
    <name evidence="7" type="primary">Mo00565</name>
    <name evidence="7" type="ORF">E5Q_00565</name>
</gene>
<comment type="function">
    <text evidence="5">Mitochondrial intermembrane chaperone that participates in the import and insertion of some multi-pass transmembrane proteins into the mitochondrial inner membrane. Also required for the transfer of beta-barrel precursors from the TOM complex to the sorting and assembly machinery (SAM complex) of the outer membrane. Acts as a chaperone-like protein that protects the hydrophobic precursors from aggregation and guide them through the mitochondrial intermembrane space.</text>
</comment>
<dbReference type="EMBL" id="BABT02000025">
    <property type="protein sequence ID" value="GAA93919.1"/>
    <property type="molecule type" value="Genomic_DNA"/>
</dbReference>
<dbReference type="HOGENOM" id="CLU_141397_1_0_1"/>
<dbReference type="GO" id="GO:0015031">
    <property type="term" value="P:protein transport"/>
    <property type="evidence" value="ECO:0007669"/>
    <property type="project" value="UniProtKB-KW"/>
</dbReference>
<evidence type="ECO:0000256" key="2">
    <source>
        <dbReference type="ARBA" id="ARBA00022792"/>
    </source>
</evidence>
<reference evidence="7 8" key="1">
    <citation type="journal article" date="2011" name="J. Gen. Appl. Microbiol.">
        <title>Draft genome sequencing of the enigmatic basidiomycete Mixia osmundae.</title>
        <authorList>
            <person name="Nishida H."/>
            <person name="Nagatsuka Y."/>
            <person name="Sugiyama J."/>
        </authorList>
    </citation>
    <scope>NUCLEOTIDE SEQUENCE [LARGE SCALE GENOMIC DNA]</scope>
    <source>
        <strain evidence="8">CBS 9802 / IAM 14324 / JCM 22182 / KY 12970</strain>
    </source>
</reference>
<evidence type="ECO:0000256" key="3">
    <source>
        <dbReference type="ARBA" id="ARBA00022927"/>
    </source>
</evidence>
<dbReference type="AlphaFoldDB" id="G7DT40"/>
<dbReference type="GO" id="GO:0005743">
    <property type="term" value="C:mitochondrial inner membrane"/>
    <property type="evidence" value="ECO:0007669"/>
    <property type="project" value="UniProtKB-SubCell"/>
</dbReference>
<keyword evidence="2 5" id="KW-0999">Mitochondrion inner membrane</keyword>
<keyword evidence="5" id="KW-0813">Transport</keyword>
<dbReference type="InParanoid" id="G7DT40"/>
<proteinExistence type="inferred from homology"/>
<keyword evidence="8" id="KW-1185">Reference proteome</keyword>
<reference evidence="7 8" key="2">
    <citation type="journal article" date="2012" name="Open Biol.">
        <title>Characteristics of nucleosomes and linker DNA regions on the genome of the basidiomycete Mixia osmundae revealed by mono- and dinucleosome mapping.</title>
        <authorList>
            <person name="Nishida H."/>
            <person name="Kondo S."/>
            <person name="Matsumoto T."/>
            <person name="Suzuki Y."/>
            <person name="Yoshikawa H."/>
            <person name="Taylor T.D."/>
            <person name="Sugiyama J."/>
        </authorList>
    </citation>
    <scope>NUCLEOTIDE SEQUENCE [LARGE SCALE GENOMIC DNA]</scope>
    <source>
        <strain evidence="8">CBS 9802 / IAM 14324 / JCM 22182 / KY 12970</strain>
    </source>
</reference>
<dbReference type="OMA" id="NEICWDK"/>
<dbReference type="OrthoDB" id="344165at2759"/>
<dbReference type="eggNOG" id="KOG3489">
    <property type="taxonomic scope" value="Eukaryota"/>
</dbReference>
<comment type="subunit">
    <text evidence="5">Heterohexamer.</text>
</comment>
<dbReference type="Pfam" id="PF02953">
    <property type="entry name" value="zf-Tim10_DDP"/>
    <property type="match status" value="1"/>
</dbReference>
<accession>G7DT40</accession>
<keyword evidence="2 5" id="KW-0472">Membrane</keyword>
<organism evidence="7 8">
    <name type="scientific">Mixia osmundae (strain CBS 9802 / IAM 14324 / JCM 22182 / KY 12970)</name>
    <dbReference type="NCBI Taxonomy" id="764103"/>
    <lineage>
        <taxon>Eukaryota</taxon>
        <taxon>Fungi</taxon>
        <taxon>Dikarya</taxon>
        <taxon>Basidiomycota</taxon>
        <taxon>Pucciniomycotina</taxon>
        <taxon>Mixiomycetes</taxon>
        <taxon>Mixiales</taxon>
        <taxon>Mixiaceae</taxon>
        <taxon>Mixia</taxon>
    </lineage>
</organism>
<dbReference type="InterPro" id="IPR004217">
    <property type="entry name" value="Tim10-like"/>
</dbReference>